<feature type="region of interest" description="Disordered" evidence="1">
    <location>
        <begin position="319"/>
        <end position="342"/>
    </location>
</feature>
<comment type="caution">
    <text evidence="3">The sequence shown here is derived from an EMBL/GenBank/DDBJ whole genome shotgun (WGS) entry which is preliminary data.</text>
</comment>
<organism evidence="3 4">
    <name type="scientific">Arabis nemorensis</name>
    <dbReference type="NCBI Taxonomy" id="586526"/>
    <lineage>
        <taxon>Eukaryota</taxon>
        <taxon>Viridiplantae</taxon>
        <taxon>Streptophyta</taxon>
        <taxon>Embryophyta</taxon>
        <taxon>Tracheophyta</taxon>
        <taxon>Spermatophyta</taxon>
        <taxon>Magnoliopsida</taxon>
        <taxon>eudicotyledons</taxon>
        <taxon>Gunneridae</taxon>
        <taxon>Pentapetalae</taxon>
        <taxon>rosids</taxon>
        <taxon>malvids</taxon>
        <taxon>Brassicales</taxon>
        <taxon>Brassicaceae</taxon>
        <taxon>Arabideae</taxon>
        <taxon>Arabis</taxon>
    </lineage>
</organism>
<reference evidence="3" key="1">
    <citation type="submission" date="2019-07" db="EMBL/GenBank/DDBJ databases">
        <authorList>
            <person name="Dittberner H."/>
        </authorList>
    </citation>
    <scope>NUCLEOTIDE SEQUENCE [LARGE SCALE GENOMIC DNA]</scope>
</reference>
<dbReference type="PANTHER" id="PTHR48449:SF1">
    <property type="entry name" value="DUF1985 DOMAIN-CONTAINING PROTEIN"/>
    <property type="match status" value="1"/>
</dbReference>
<feature type="region of interest" description="Disordered" evidence="1">
    <location>
        <begin position="433"/>
        <end position="464"/>
    </location>
</feature>
<dbReference type="Pfam" id="PF09331">
    <property type="entry name" value="DUF1985"/>
    <property type="match status" value="1"/>
</dbReference>
<evidence type="ECO:0000259" key="2">
    <source>
        <dbReference type="Pfam" id="PF09331"/>
    </source>
</evidence>
<dbReference type="EMBL" id="CABITT030000008">
    <property type="protein sequence ID" value="VVB13532.1"/>
    <property type="molecule type" value="Genomic_DNA"/>
</dbReference>
<keyword evidence="4" id="KW-1185">Reference proteome</keyword>
<dbReference type="Proteomes" id="UP000489600">
    <property type="component" value="Unassembled WGS sequence"/>
</dbReference>
<protein>
    <recommendedName>
        <fullName evidence="2">DUF1985 domain-containing protein</fullName>
    </recommendedName>
</protein>
<dbReference type="InterPro" id="IPR015410">
    <property type="entry name" value="DUF1985"/>
</dbReference>
<feature type="compositionally biased region" description="Polar residues" evidence="1">
    <location>
        <begin position="505"/>
        <end position="514"/>
    </location>
</feature>
<dbReference type="OrthoDB" id="1111121at2759"/>
<sequence length="652" mass="71241">MPDFWVKLFGEDAKVKPGDISDLLLSKKADQKEWRLKLALLLIVDGLLLPTSGQMLIPEDHIKMVDDVPQFLKHPWGRASFILTMASIKARKIDKYVQTSVKFQGFPHGFQLVILDCIPQLVCNNDEQHLNNPPIRKKGQRRSTTNVNRTRDGAMTTTILDVPFVRRIEKEFKPDVIPILPARSGDFPEDDCKLPDVVDESVLYLLELIEKGHTFTPNSWVGGVRAQDIKTKGKGKLTVDDDLVERIAARVESRISSIITKTIRTTLISVLQKGDSTAILNELISEEKNFGVSNGTSERMSPPPMEHLRRKKKIPELTVKRKRAKSPATCLDDSSSVESDDTYEELVLPASDDLDTTVMDVVQSVLAANAEEELVQGNSHPPDVHKTPERHAQSVVVSTSSFKLLQSQELSQPIGKEQAPTSYEGVNNVVLQSGNTLSGTTNEPTINQDGKEGAHGSPRLADGNTTLTQTKISSVCVGVDNAVLQSGNTLSDGKEGADCVLPQADGNTEPTINQHGKEGFHGSSPPLADGNTTLSPDKDGTDGKESVHGSSPQSDECIPPTVEQPQPKLKKKVRIQGPTQPSRKTLRIQEGLVNPGPQQQSPYVDAKSQKKLANNKSSKGDTAKTTSLVTGKNEKETIKAPPAHDPFEDLPQ</sequence>
<evidence type="ECO:0000313" key="3">
    <source>
        <dbReference type="EMBL" id="VVB13532.1"/>
    </source>
</evidence>
<evidence type="ECO:0000313" key="4">
    <source>
        <dbReference type="Proteomes" id="UP000489600"/>
    </source>
</evidence>
<dbReference type="AlphaFoldDB" id="A0A565CIW5"/>
<dbReference type="PANTHER" id="PTHR48449">
    <property type="entry name" value="DUF1985 DOMAIN-CONTAINING PROTEIN"/>
    <property type="match status" value="1"/>
</dbReference>
<feature type="compositionally biased region" description="Polar residues" evidence="1">
    <location>
        <begin position="433"/>
        <end position="448"/>
    </location>
</feature>
<feature type="domain" description="DUF1985" evidence="2">
    <location>
        <begin position="4"/>
        <end position="86"/>
    </location>
</feature>
<gene>
    <name evidence="3" type="ORF">ANE_LOCUS23976</name>
</gene>
<feature type="region of interest" description="Disordered" evidence="1">
    <location>
        <begin position="487"/>
        <end position="652"/>
    </location>
</feature>
<feature type="compositionally biased region" description="Basic and acidic residues" evidence="1">
    <location>
        <begin position="536"/>
        <end position="547"/>
    </location>
</feature>
<name>A0A565CIW5_9BRAS</name>
<evidence type="ECO:0000256" key="1">
    <source>
        <dbReference type="SAM" id="MobiDB-lite"/>
    </source>
</evidence>
<accession>A0A565CIW5</accession>
<proteinExistence type="predicted"/>